<dbReference type="Proteomes" id="UP000516305">
    <property type="component" value="Chromosome"/>
</dbReference>
<dbReference type="EMBL" id="CP060139">
    <property type="protein sequence ID" value="QNR25019.1"/>
    <property type="molecule type" value="Genomic_DNA"/>
</dbReference>
<proteinExistence type="predicted"/>
<organism evidence="1 2">
    <name type="scientific">Croceimicrobium hydrocarbonivorans</name>
    <dbReference type="NCBI Taxonomy" id="2761580"/>
    <lineage>
        <taxon>Bacteria</taxon>
        <taxon>Pseudomonadati</taxon>
        <taxon>Bacteroidota</taxon>
        <taxon>Flavobacteriia</taxon>
        <taxon>Flavobacteriales</taxon>
        <taxon>Owenweeksiaceae</taxon>
        <taxon>Croceimicrobium</taxon>
    </lineage>
</organism>
<dbReference type="RefSeq" id="WP_210759545.1">
    <property type="nucleotide sequence ID" value="NZ_CP060139.1"/>
</dbReference>
<evidence type="ECO:0000313" key="2">
    <source>
        <dbReference type="Proteomes" id="UP000516305"/>
    </source>
</evidence>
<name>A0A7H0VH21_9FLAO</name>
<accession>A0A7H0VH21</accession>
<sequence length="144" mass="16947">MIFSFLSFPYFGQAQLANDTISHWHLSIGDKLFRDYNQYSENKTLYLRMEDFKLSDSLSLLYFDDTPCSECKSEFWIEFIKGKEAYLMKRGAQNSGLKEELGTLVSVAFQLDRSNLRFYFRESEESKPVYLLELVLKNLASRDE</sequence>
<reference evidence="1 2" key="1">
    <citation type="submission" date="2020-08" db="EMBL/GenBank/DDBJ databases">
        <title>Croceimicrobium hydrocarbonivorans gen. nov., sp. nov., a novel marine bacterium isolated from a bacterial consortium that degrades polyethylene terephthalate.</title>
        <authorList>
            <person name="Liu R."/>
        </authorList>
    </citation>
    <scope>NUCLEOTIDE SEQUENCE [LARGE SCALE GENOMIC DNA]</scope>
    <source>
        <strain evidence="1 2">A20-9</strain>
    </source>
</reference>
<keyword evidence="2" id="KW-1185">Reference proteome</keyword>
<dbReference type="KEGG" id="chyd:H4K34_04010"/>
<evidence type="ECO:0000313" key="1">
    <source>
        <dbReference type="EMBL" id="QNR25019.1"/>
    </source>
</evidence>
<dbReference type="AlphaFoldDB" id="A0A7H0VH21"/>
<gene>
    <name evidence="1" type="ORF">H4K34_04010</name>
</gene>
<protein>
    <submittedName>
        <fullName evidence="1">Uncharacterized protein</fullName>
    </submittedName>
</protein>